<comment type="caution">
    <text evidence="2">The sequence shown here is derived from an EMBL/GenBank/DDBJ whole genome shotgun (WGS) entry which is preliminary data.</text>
</comment>
<dbReference type="InterPro" id="IPR010727">
    <property type="entry name" value="DUF1302"/>
</dbReference>
<keyword evidence="3" id="KW-1185">Reference proteome</keyword>
<evidence type="ECO:0000256" key="1">
    <source>
        <dbReference type="SAM" id="MobiDB-lite"/>
    </source>
</evidence>
<name>A0ABX2EC34_9BURK</name>
<protein>
    <submittedName>
        <fullName evidence="2">Uncharacterized protein</fullName>
    </submittedName>
</protein>
<dbReference type="RefSeq" id="WP_173121601.1">
    <property type="nucleotide sequence ID" value="NZ_JABRWJ010000002.1"/>
</dbReference>
<proteinExistence type="predicted"/>
<feature type="region of interest" description="Disordered" evidence="1">
    <location>
        <begin position="40"/>
        <end position="65"/>
    </location>
</feature>
<dbReference type="EMBL" id="JABRWJ010000002">
    <property type="protein sequence ID" value="NRF66488.1"/>
    <property type="molecule type" value="Genomic_DNA"/>
</dbReference>
<dbReference type="Proteomes" id="UP000737171">
    <property type="component" value="Unassembled WGS sequence"/>
</dbReference>
<sequence length="462" mass="50851">MSGAAEIRLKPTHRRTLALPWLLTALYLGPLHIAAAQAPAPAAQAADEEADATAPPRRPTRPARPTFRFGVDGVLAEAAALPDAPDASSLLTLRATPYAQWQPARGWELRAGVRLGAVAQRGGPSAYDDTQAELADTYVRYSRGDTRLTVGAQTVLWGRVDAVPLIDRVSRVDLSRIVLDDLAERRLPQPVVRWEQTIDDWKLDGVLLPYFRAAVLPDERSVWSPIDRRSGRVLGLPETPAIAAFARHAPVRERVDGSGGAAVRITRTGEPLDFGLTLARTRQPLPYYRLNPAGPALDIVHPHNRFLGADLEVVAGGVTYRSELGMTTDVPLTRPDGVMVDARAFDWIGAVEFFPGGKDTRVNVQLLVRKLRADAPVLEITRYVGINGEVQTTLGQGRWKLGMKFFSGLNVHDLYLAPRLSFVGWEPHELYVQAHHFRGESRTLGGFYRERGMLAIGLKTRF</sequence>
<evidence type="ECO:0000313" key="3">
    <source>
        <dbReference type="Proteomes" id="UP000737171"/>
    </source>
</evidence>
<accession>A0ABX2EC34</accession>
<gene>
    <name evidence="2" type="ORF">HLB44_05795</name>
</gene>
<evidence type="ECO:0000313" key="2">
    <source>
        <dbReference type="EMBL" id="NRF66488.1"/>
    </source>
</evidence>
<organism evidence="2 3">
    <name type="scientific">Pseudaquabacterium terrae</name>
    <dbReference type="NCBI Taxonomy" id="2732868"/>
    <lineage>
        <taxon>Bacteria</taxon>
        <taxon>Pseudomonadati</taxon>
        <taxon>Pseudomonadota</taxon>
        <taxon>Betaproteobacteria</taxon>
        <taxon>Burkholderiales</taxon>
        <taxon>Sphaerotilaceae</taxon>
        <taxon>Pseudaquabacterium</taxon>
    </lineage>
</organism>
<dbReference type="Pfam" id="PF06980">
    <property type="entry name" value="DUF1302"/>
    <property type="match status" value="1"/>
</dbReference>
<reference evidence="2 3" key="1">
    <citation type="submission" date="2020-05" db="EMBL/GenBank/DDBJ databases">
        <title>Aquincola sp. isolate from soil.</title>
        <authorList>
            <person name="Han J."/>
            <person name="Kim D.-U."/>
        </authorList>
    </citation>
    <scope>NUCLEOTIDE SEQUENCE [LARGE SCALE GENOMIC DNA]</scope>
    <source>
        <strain evidence="2 3">S2</strain>
    </source>
</reference>